<comment type="caution">
    <text evidence="1">The sequence shown here is derived from an EMBL/GenBank/DDBJ whole genome shotgun (WGS) entry which is preliminary data.</text>
</comment>
<proteinExistence type="predicted"/>
<evidence type="ECO:0000313" key="1">
    <source>
        <dbReference type="EMBL" id="MPC65950.1"/>
    </source>
</evidence>
<name>A0A5B7H1A4_PORTR</name>
<evidence type="ECO:0000313" key="2">
    <source>
        <dbReference type="Proteomes" id="UP000324222"/>
    </source>
</evidence>
<dbReference type="EMBL" id="VSRR010024063">
    <property type="protein sequence ID" value="MPC65950.1"/>
    <property type="molecule type" value="Genomic_DNA"/>
</dbReference>
<dbReference type="AlphaFoldDB" id="A0A5B7H1A4"/>
<accession>A0A5B7H1A4</accession>
<reference evidence="1 2" key="1">
    <citation type="submission" date="2019-05" db="EMBL/GenBank/DDBJ databases">
        <title>Another draft genome of Portunus trituberculatus and its Hox gene families provides insights of decapod evolution.</title>
        <authorList>
            <person name="Jeong J.-H."/>
            <person name="Song I."/>
            <person name="Kim S."/>
            <person name="Choi T."/>
            <person name="Kim D."/>
            <person name="Ryu S."/>
            <person name="Kim W."/>
        </authorList>
    </citation>
    <scope>NUCLEOTIDE SEQUENCE [LARGE SCALE GENOMIC DNA]</scope>
    <source>
        <tissue evidence="1">Muscle</tissue>
    </source>
</reference>
<protein>
    <submittedName>
        <fullName evidence="1">Uncharacterized protein</fullName>
    </submittedName>
</protein>
<dbReference type="Proteomes" id="UP000324222">
    <property type="component" value="Unassembled WGS sequence"/>
</dbReference>
<keyword evidence="2" id="KW-1185">Reference proteome</keyword>
<sequence length="112" mass="12141">MRQNVRAPNSPHQLRRSLGRRIYPRIAFCKVLCSTDAARAAASYRDTRPAKVLGLLGIDSAAKLPTKAPREGRRREGLRMASKDLLTRVVLSQAPSASTAAASASSVKASRR</sequence>
<gene>
    <name evidence="1" type="ORF">E2C01_060090</name>
</gene>
<organism evidence="1 2">
    <name type="scientific">Portunus trituberculatus</name>
    <name type="common">Swimming crab</name>
    <name type="synonym">Neptunus trituberculatus</name>
    <dbReference type="NCBI Taxonomy" id="210409"/>
    <lineage>
        <taxon>Eukaryota</taxon>
        <taxon>Metazoa</taxon>
        <taxon>Ecdysozoa</taxon>
        <taxon>Arthropoda</taxon>
        <taxon>Crustacea</taxon>
        <taxon>Multicrustacea</taxon>
        <taxon>Malacostraca</taxon>
        <taxon>Eumalacostraca</taxon>
        <taxon>Eucarida</taxon>
        <taxon>Decapoda</taxon>
        <taxon>Pleocyemata</taxon>
        <taxon>Brachyura</taxon>
        <taxon>Eubrachyura</taxon>
        <taxon>Portunoidea</taxon>
        <taxon>Portunidae</taxon>
        <taxon>Portuninae</taxon>
        <taxon>Portunus</taxon>
    </lineage>
</organism>